<dbReference type="Pfam" id="PF03564">
    <property type="entry name" value="DUF1759"/>
    <property type="match status" value="1"/>
</dbReference>
<evidence type="ECO:0000256" key="1">
    <source>
        <dbReference type="SAM" id="Coils"/>
    </source>
</evidence>
<sequence length="338" mass="38675">MYCRLWLFNDGLLGNSRRHLCIEKGYFITRFVCLAKTNNGQVCKAGYTVQEQILELLLGDETLSGEYEDDFNKAEKYRDKMNQLSAELEYAVNKSLNKPQSEAEISQGNTRKFKLPKLELTRLNGDTKDFLNFWSQFEKIHIDSNIDDDDEMHYLIQCSVPGSKMFSLVSSFPPTKENYRKAVQQVKERFGRDLLVQIYIRDLLGLVMQNATGKIKLYLSELYDVLKSKLLVLESLGRTQEKFADFLETLVESCLPEAVLRAWERCRIAETTSEGQDSGRSLDRLMTFLPKEVESDEMILLARTGLGSTQRQKIKANEEEPSLAISTALVNTKGERSG</sequence>
<dbReference type="GO" id="GO:0003964">
    <property type="term" value="F:RNA-directed DNA polymerase activity"/>
    <property type="evidence" value="ECO:0007669"/>
    <property type="project" value="UniProtKB-KW"/>
</dbReference>
<evidence type="ECO:0000313" key="2">
    <source>
        <dbReference type="EMBL" id="GFY35955.1"/>
    </source>
</evidence>
<evidence type="ECO:0000313" key="3">
    <source>
        <dbReference type="Proteomes" id="UP000887159"/>
    </source>
</evidence>
<gene>
    <name evidence="2" type="primary">X975_15193</name>
    <name evidence="2" type="ORF">TNCV_4843271</name>
</gene>
<keyword evidence="2" id="KW-0548">Nucleotidyltransferase</keyword>
<proteinExistence type="predicted"/>
<protein>
    <submittedName>
        <fullName evidence="2">Putative RNA-directed DNA polymerase from transposon X-element</fullName>
    </submittedName>
</protein>
<reference evidence="2" key="1">
    <citation type="submission" date="2020-08" db="EMBL/GenBank/DDBJ databases">
        <title>Multicomponent nature underlies the extraordinary mechanical properties of spider dragline silk.</title>
        <authorList>
            <person name="Kono N."/>
            <person name="Nakamura H."/>
            <person name="Mori M."/>
            <person name="Yoshida Y."/>
            <person name="Ohtoshi R."/>
            <person name="Malay A.D."/>
            <person name="Moran D.A.P."/>
            <person name="Tomita M."/>
            <person name="Numata K."/>
            <person name="Arakawa K."/>
        </authorList>
    </citation>
    <scope>NUCLEOTIDE SEQUENCE</scope>
</reference>
<dbReference type="EMBL" id="BMAU01021435">
    <property type="protein sequence ID" value="GFY35955.1"/>
    <property type="molecule type" value="Genomic_DNA"/>
</dbReference>
<keyword evidence="3" id="KW-1185">Reference proteome</keyword>
<comment type="caution">
    <text evidence="2">The sequence shown here is derived from an EMBL/GenBank/DDBJ whole genome shotgun (WGS) entry which is preliminary data.</text>
</comment>
<dbReference type="InterPro" id="IPR005312">
    <property type="entry name" value="DUF1759"/>
</dbReference>
<accession>A0A8X7BLU6</accession>
<organism evidence="2 3">
    <name type="scientific">Trichonephila clavipes</name>
    <name type="common">Golden silk orbweaver</name>
    <name type="synonym">Nephila clavipes</name>
    <dbReference type="NCBI Taxonomy" id="2585209"/>
    <lineage>
        <taxon>Eukaryota</taxon>
        <taxon>Metazoa</taxon>
        <taxon>Ecdysozoa</taxon>
        <taxon>Arthropoda</taxon>
        <taxon>Chelicerata</taxon>
        <taxon>Arachnida</taxon>
        <taxon>Araneae</taxon>
        <taxon>Araneomorphae</taxon>
        <taxon>Entelegynae</taxon>
        <taxon>Araneoidea</taxon>
        <taxon>Nephilidae</taxon>
        <taxon>Trichonephila</taxon>
    </lineage>
</organism>
<keyword evidence="2" id="KW-0695">RNA-directed DNA polymerase</keyword>
<name>A0A8X7BLU6_TRICX</name>
<keyword evidence="1" id="KW-0175">Coiled coil</keyword>
<feature type="coiled-coil region" evidence="1">
    <location>
        <begin position="67"/>
        <end position="94"/>
    </location>
</feature>
<dbReference type="AlphaFoldDB" id="A0A8X7BLU6"/>
<dbReference type="Proteomes" id="UP000887159">
    <property type="component" value="Unassembled WGS sequence"/>
</dbReference>
<keyword evidence="2" id="KW-0808">Transferase</keyword>